<accession>A0AA40GG80</accession>
<name>A0AA40GG80_9HYME</name>
<evidence type="ECO:0000313" key="2">
    <source>
        <dbReference type="Proteomes" id="UP001177670"/>
    </source>
</evidence>
<proteinExistence type="predicted"/>
<keyword evidence="2" id="KW-1185">Reference proteome</keyword>
<dbReference type="EMBL" id="JAHYIQ010000001">
    <property type="protein sequence ID" value="KAK1137278.1"/>
    <property type="molecule type" value="Genomic_DNA"/>
</dbReference>
<dbReference type="Proteomes" id="UP001177670">
    <property type="component" value="Unassembled WGS sequence"/>
</dbReference>
<dbReference type="AlphaFoldDB" id="A0AA40GG80"/>
<gene>
    <name evidence="1" type="ORF">K0M31_001791</name>
</gene>
<reference evidence="1" key="1">
    <citation type="submission" date="2021-10" db="EMBL/GenBank/DDBJ databases">
        <title>Melipona bicolor Genome sequencing and assembly.</title>
        <authorList>
            <person name="Araujo N.S."/>
            <person name="Arias M.C."/>
        </authorList>
    </citation>
    <scope>NUCLEOTIDE SEQUENCE</scope>
    <source>
        <strain evidence="1">USP_2M_L1-L4_2017</strain>
        <tissue evidence="1">Whole body</tissue>
    </source>
</reference>
<comment type="caution">
    <text evidence="1">The sequence shown here is derived from an EMBL/GenBank/DDBJ whole genome shotgun (WGS) entry which is preliminary data.</text>
</comment>
<sequence>MSNEQNSCWKFNRNTDKASCARASCQEQTKEGHSSKTTDKIHNVFGREPIKNWSKNYLQGSIVEAEKYSESVAERDSQRNSSWQTVELSHNSFFSRSNEATSGRNIQAEAGNFSWRRGNAIEQRNSQTVWDLKTTFPEACENKRLLGINENLPEDLKERYFWKPRESWGISQKMYENSKKRSQSIDTGSPVGAAGSQVSYRMVKNRENYSWRLETSSPLDRTPTFANLALDVSYAGLDTSGFLDIETSWKSEDDMPEYWEDLSVVECLSDKSSSYDESTPEERVQALKEVLAETDIHEGDGIVSDFLFHVARTKYGKIYIRVIRTLLLNRGRIYMIYAIDRIGLAIRNRM</sequence>
<organism evidence="1 2">
    <name type="scientific">Melipona bicolor</name>
    <dbReference type="NCBI Taxonomy" id="60889"/>
    <lineage>
        <taxon>Eukaryota</taxon>
        <taxon>Metazoa</taxon>
        <taxon>Ecdysozoa</taxon>
        <taxon>Arthropoda</taxon>
        <taxon>Hexapoda</taxon>
        <taxon>Insecta</taxon>
        <taxon>Pterygota</taxon>
        <taxon>Neoptera</taxon>
        <taxon>Endopterygota</taxon>
        <taxon>Hymenoptera</taxon>
        <taxon>Apocrita</taxon>
        <taxon>Aculeata</taxon>
        <taxon>Apoidea</taxon>
        <taxon>Anthophila</taxon>
        <taxon>Apidae</taxon>
        <taxon>Melipona</taxon>
    </lineage>
</organism>
<protein>
    <submittedName>
        <fullName evidence="1">Uncharacterized protein</fullName>
    </submittedName>
</protein>
<evidence type="ECO:0000313" key="1">
    <source>
        <dbReference type="EMBL" id="KAK1137278.1"/>
    </source>
</evidence>